<dbReference type="PROSITE" id="PS50128">
    <property type="entry name" value="SURP"/>
    <property type="match status" value="2"/>
</dbReference>
<feature type="region of interest" description="Disordered" evidence="7">
    <location>
        <begin position="443"/>
        <end position="478"/>
    </location>
</feature>
<dbReference type="Proteomes" id="UP000290900">
    <property type="component" value="Unassembled WGS sequence"/>
</dbReference>
<dbReference type="STRING" id="13370.A0A448YQ58"/>
<dbReference type="GO" id="GO:0045292">
    <property type="term" value="P:mRNA cis splicing, via spliceosome"/>
    <property type="evidence" value="ECO:0007669"/>
    <property type="project" value="InterPro"/>
</dbReference>
<evidence type="ECO:0000256" key="3">
    <source>
        <dbReference type="ARBA" id="ARBA00022728"/>
    </source>
</evidence>
<dbReference type="FunFam" id="1.10.10.790:FF:000002">
    <property type="entry name" value="Splicing factor 3A subunit 1"/>
    <property type="match status" value="1"/>
</dbReference>
<gene>
    <name evidence="9" type="ORF">BRENAR_LOCUS3795</name>
</gene>
<evidence type="ECO:0000256" key="6">
    <source>
        <dbReference type="ARBA" id="ARBA00023242"/>
    </source>
</evidence>
<dbReference type="InterPro" id="IPR000061">
    <property type="entry name" value="Surp"/>
</dbReference>
<accession>A0A448YQ58</accession>
<dbReference type="InterPro" id="IPR022030">
    <property type="entry name" value="SF3A1_dom"/>
</dbReference>
<organism evidence="9 10">
    <name type="scientific">Brettanomyces naardenensis</name>
    <name type="common">Yeast</name>
    <dbReference type="NCBI Taxonomy" id="13370"/>
    <lineage>
        <taxon>Eukaryota</taxon>
        <taxon>Fungi</taxon>
        <taxon>Dikarya</taxon>
        <taxon>Ascomycota</taxon>
        <taxon>Saccharomycotina</taxon>
        <taxon>Pichiomycetes</taxon>
        <taxon>Pichiales</taxon>
        <taxon>Pichiaceae</taxon>
        <taxon>Brettanomyces</taxon>
    </lineage>
</organism>
<dbReference type="OrthoDB" id="447637at2759"/>
<dbReference type="GO" id="GO:0071004">
    <property type="term" value="C:U2-type prespliceosome"/>
    <property type="evidence" value="ECO:0007669"/>
    <property type="project" value="TreeGrafter"/>
</dbReference>
<keyword evidence="5" id="KW-0508">mRNA splicing</keyword>
<evidence type="ECO:0000313" key="10">
    <source>
        <dbReference type="Proteomes" id="UP000290900"/>
    </source>
</evidence>
<dbReference type="InParanoid" id="A0A448YQ58"/>
<dbReference type="InterPro" id="IPR045146">
    <property type="entry name" value="SF3A1"/>
</dbReference>
<dbReference type="SUPFAM" id="SSF109905">
    <property type="entry name" value="Surp module (SWAP domain)"/>
    <property type="match status" value="2"/>
</dbReference>
<dbReference type="FunCoup" id="A0A448YQ58">
    <property type="interactions" value="184"/>
</dbReference>
<dbReference type="GO" id="GO:0071013">
    <property type="term" value="C:catalytic step 2 spliceosome"/>
    <property type="evidence" value="ECO:0007669"/>
    <property type="project" value="TreeGrafter"/>
</dbReference>
<keyword evidence="2" id="KW-0507">mRNA processing</keyword>
<dbReference type="AlphaFoldDB" id="A0A448YQ58"/>
<evidence type="ECO:0000256" key="2">
    <source>
        <dbReference type="ARBA" id="ARBA00022664"/>
    </source>
</evidence>
<feature type="region of interest" description="Disordered" evidence="7">
    <location>
        <begin position="72"/>
        <end position="109"/>
    </location>
</feature>
<evidence type="ECO:0000256" key="5">
    <source>
        <dbReference type="ARBA" id="ARBA00023187"/>
    </source>
</evidence>
<keyword evidence="10" id="KW-1185">Reference proteome</keyword>
<feature type="domain" description="SURP motif" evidence="8">
    <location>
        <begin position="128"/>
        <end position="174"/>
    </location>
</feature>
<name>A0A448YQ58_BRENA</name>
<evidence type="ECO:0000313" key="9">
    <source>
        <dbReference type="EMBL" id="VEU23064.1"/>
    </source>
</evidence>
<keyword evidence="3" id="KW-0747">Spliceosome</keyword>
<dbReference type="InterPro" id="IPR035967">
    <property type="entry name" value="SWAP/Surp_sf"/>
</dbReference>
<evidence type="ECO:0000256" key="4">
    <source>
        <dbReference type="ARBA" id="ARBA00022737"/>
    </source>
</evidence>
<evidence type="ECO:0000259" key="8">
    <source>
        <dbReference type="PROSITE" id="PS50128"/>
    </source>
</evidence>
<dbReference type="SMART" id="SM00648">
    <property type="entry name" value="SWAP"/>
    <property type="match status" value="2"/>
</dbReference>
<feature type="domain" description="SURP motif" evidence="8">
    <location>
        <begin position="19"/>
        <end position="61"/>
    </location>
</feature>
<evidence type="ECO:0000256" key="7">
    <source>
        <dbReference type="SAM" id="MobiDB-lite"/>
    </source>
</evidence>
<dbReference type="GO" id="GO:0000381">
    <property type="term" value="P:regulation of alternative mRNA splicing, via spliceosome"/>
    <property type="evidence" value="ECO:0007669"/>
    <property type="project" value="TreeGrafter"/>
</dbReference>
<proteinExistence type="predicted"/>
<reference evidence="9 10" key="1">
    <citation type="submission" date="2018-12" db="EMBL/GenBank/DDBJ databases">
        <authorList>
            <person name="Tiukova I."/>
            <person name="Dainat J."/>
        </authorList>
    </citation>
    <scope>NUCLEOTIDE SEQUENCE [LARGE SCALE GENOMIC DNA]</scope>
</reference>
<dbReference type="GO" id="GO:0003723">
    <property type="term" value="F:RNA binding"/>
    <property type="evidence" value="ECO:0007669"/>
    <property type="project" value="InterPro"/>
</dbReference>
<dbReference type="PANTHER" id="PTHR15316">
    <property type="entry name" value="SPLICEOSOME ASSOCIATED PROTEIN 114/SWAP SPLICING FACTOR-RELATED"/>
    <property type="match status" value="1"/>
</dbReference>
<sequence length="478" mass="56068">MSSPAASLPTLPPPDVRTMIEKTAGYVARNGTSFEQRIKAKEASNTKFQFLLDNDPYNGYYRQVLEQIKGGSWKKDEKNQQQELQDRSSGNGVVETSETDEPLSEPPLLEYLPPEEYGRRIAGVDLGIIKVVAQFVAVNGESFIEKLRGFCRKDRVLATQLEFLNESHSMHEAYEYYLDCYMKIIKNRKEILGRLKKFDQREFLNRCFGRAEYDKKKTMDRTRKEEQIKKEKIEYASIDWQDFSVVETVEFTDLDDVAELSVPLNRNELEYRSLVQKKASSLIEEAPPDYEEGMKIERKVERKVEREQKKEQVKEQVQEHIIPRYPVPKGVKIRSAGESRLKRRHDQEQYDPVTGEKLLRCPLTGRLIAESKFGQHISILLRDPKYKEEKARYEAKFKYGSNISGDQIYENIKSLVEEKDESESESKRQKVIWNGVENSIGRVKRENSKRRDYGEEDERRRERAEEERRIGPKRTNRR</sequence>
<keyword evidence="4" id="KW-0677">Repeat</keyword>
<dbReference type="Pfam" id="PF12230">
    <property type="entry name" value="PRP21_like_P"/>
    <property type="match status" value="1"/>
</dbReference>
<dbReference type="GO" id="GO:0005686">
    <property type="term" value="C:U2 snRNP"/>
    <property type="evidence" value="ECO:0007669"/>
    <property type="project" value="TreeGrafter"/>
</dbReference>
<dbReference type="Pfam" id="PF01805">
    <property type="entry name" value="Surp"/>
    <property type="match status" value="2"/>
</dbReference>
<comment type="subcellular location">
    <subcellularLocation>
        <location evidence="1">Nucleus</location>
    </subcellularLocation>
</comment>
<feature type="compositionally biased region" description="Basic and acidic residues" evidence="7">
    <location>
        <begin position="73"/>
        <end position="86"/>
    </location>
</feature>
<keyword evidence="6" id="KW-0539">Nucleus</keyword>
<dbReference type="Gene3D" id="1.10.10.790">
    <property type="entry name" value="Surp module"/>
    <property type="match status" value="2"/>
</dbReference>
<protein>
    <submittedName>
        <fullName evidence="9">DEKNAAC104141</fullName>
    </submittedName>
</protein>
<feature type="compositionally biased region" description="Basic and acidic residues" evidence="7">
    <location>
        <begin position="443"/>
        <end position="470"/>
    </location>
</feature>
<evidence type="ECO:0000256" key="1">
    <source>
        <dbReference type="ARBA" id="ARBA00004123"/>
    </source>
</evidence>
<dbReference type="PANTHER" id="PTHR15316:SF1">
    <property type="entry name" value="SPLICING FACTOR 3A SUBUNIT 1"/>
    <property type="match status" value="1"/>
</dbReference>
<dbReference type="EMBL" id="CAACVR010000034">
    <property type="protein sequence ID" value="VEU23064.1"/>
    <property type="molecule type" value="Genomic_DNA"/>
</dbReference>